<evidence type="ECO:0000256" key="1">
    <source>
        <dbReference type="ARBA" id="ARBA00022722"/>
    </source>
</evidence>
<dbReference type="EMBL" id="NBZD01000001">
    <property type="protein sequence ID" value="PNH19893.1"/>
    <property type="molecule type" value="Genomic_DNA"/>
</dbReference>
<dbReference type="GO" id="GO:0004519">
    <property type="term" value="F:endonuclease activity"/>
    <property type="evidence" value="ECO:0007669"/>
    <property type="project" value="UniProtKB-UniRule"/>
</dbReference>
<name>A0A2J8B546_9FIRM</name>
<keyword evidence="1 8" id="KW-0540">Nuclease</keyword>
<dbReference type="EC" id="3.6.4.-" evidence="8"/>
<protein>
    <recommendedName>
        <fullName evidence="8">Endonuclease MutS2</fullName>
        <ecNumber evidence="8">3.1.-.-</ecNumber>
    </recommendedName>
    <alternativeName>
        <fullName evidence="8">Ribosome-associated protein quality control-upstream factor</fullName>
        <shortName evidence="8">RQC-upstream factor</shortName>
        <shortName evidence="8">RqcU</shortName>
        <ecNumber evidence="8">3.6.4.-</ecNumber>
    </alternativeName>
</protein>
<proteinExistence type="inferred from homology"/>
<dbReference type="GO" id="GO:0043023">
    <property type="term" value="F:ribosomal large subunit binding"/>
    <property type="evidence" value="ECO:0007669"/>
    <property type="project" value="UniProtKB-UniRule"/>
</dbReference>
<evidence type="ECO:0000256" key="7">
    <source>
        <dbReference type="ARBA" id="ARBA00023125"/>
    </source>
</evidence>
<keyword evidence="2 8" id="KW-0699">rRNA-binding</keyword>
<evidence type="ECO:0000256" key="5">
    <source>
        <dbReference type="ARBA" id="ARBA00022840"/>
    </source>
</evidence>
<comment type="function">
    <text evidence="8">Acts as a ribosome collision sensor, splitting the ribosome into its 2 subunits. Detects stalled/collided 70S ribosomes which it binds and splits by an ATP-hydrolysis driven conformational change. Acts upstream of the ribosome quality control system (RQC), a ribosome-associated complex that mediates the extraction of incompletely synthesized nascent chains from stalled ribosomes and their subsequent degradation. Probably generates substrates for RQC.</text>
</comment>
<feature type="compositionally biased region" description="Basic and acidic residues" evidence="10">
    <location>
        <begin position="720"/>
        <end position="730"/>
    </location>
</feature>
<evidence type="ECO:0000256" key="10">
    <source>
        <dbReference type="SAM" id="MobiDB-lite"/>
    </source>
</evidence>
<dbReference type="FunFam" id="3.40.50.300:FF:000830">
    <property type="entry name" value="Endonuclease MutS2"/>
    <property type="match status" value="1"/>
</dbReference>
<dbReference type="PROSITE" id="PS50828">
    <property type="entry name" value="SMR"/>
    <property type="match status" value="1"/>
</dbReference>
<gene>
    <name evidence="8" type="primary">mutS2</name>
    <name evidence="8" type="synonym">rqcU</name>
    <name evidence="12" type="ORF">B7R76_03210</name>
</gene>
<evidence type="ECO:0000313" key="13">
    <source>
        <dbReference type="Proteomes" id="UP000236394"/>
    </source>
</evidence>
<feature type="coiled-coil region" evidence="9">
    <location>
        <begin position="501"/>
        <end position="600"/>
    </location>
</feature>
<evidence type="ECO:0000256" key="6">
    <source>
        <dbReference type="ARBA" id="ARBA00022884"/>
    </source>
</evidence>
<feature type="domain" description="Smr" evidence="11">
    <location>
        <begin position="746"/>
        <end position="819"/>
    </location>
</feature>
<dbReference type="InterPro" id="IPR036063">
    <property type="entry name" value="Smr_dom_sf"/>
</dbReference>
<dbReference type="PIRSF" id="PIRSF005814">
    <property type="entry name" value="MutS_YshD"/>
    <property type="match status" value="1"/>
</dbReference>
<evidence type="ECO:0000313" key="12">
    <source>
        <dbReference type="EMBL" id="PNH19893.1"/>
    </source>
</evidence>
<dbReference type="GO" id="GO:0140664">
    <property type="term" value="F:ATP-dependent DNA damage sensor activity"/>
    <property type="evidence" value="ECO:0007669"/>
    <property type="project" value="InterPro"/>
</dbReference>
<accession>A0A2J8B546</accession>
<keyword evidence="8" id="KW-0255">Endonuclease</keyword>
<dbReference type="RefSeq" id="WP_102892369.1">
    <property type="nucleotide sequence ID" value="NZ_NBZD01000001.1"/>
</dbReference>
<reference evidence="13" key="1">
    <citation type="submission" date="2017-04" db="EMBL/GenBank/DDBJ databases">
        <authorList>
            <person name="Bumgarner R.E."/>
            <person name="Fredricks D.N."/>
            <person name="Srinivasan S."/>
        </authorList>
    </citation>
    <scope>NUCLEOTIDE SEQUENCE [LARGE SCALE GENOMIC DNA]</scope>
    <source>
        <strain evidence="13">KA00405</strain>
    </source>
</reference>
<comment type="similarity">
    <text evidence="8">Belongs to the DNA mismatch repair MutS family. MutS2 subfamily.</text>
</comment>
<comment type="function">
    <text evidence="8">Endonuclease that is involved in the suppression of homologous recombination and thus may have a key role in the control of bacterial genetic diversity.</text>
</comment>
<evidence type="ECO:0000256" key="3">
    <source>
        <dbReference type="ARBA" id="ARBA00022741"/>
    </source>
</evidence>
<feature type="binding site" evidence="8">
    <location>
        <begin position="331"/>
        <end position="338"/>
    </location>
    <ligand>
        <name>ATP</name>
        <dbReference type="ChEBI" id="CHEBI:30616"/>
    </ligand>
</feature>
<dbReference type="AlphaFoldDB" id="A0A2J8B546"/>
<dbReference type="Proteomes" id="UP000236394">
    <property type="component" value="Unassembled WGS sequence"/>
</dbReference>
<dbReference type="SUPFAM" id="SSF160443">
    <property type="entry name" value="SMR domain-like"/>
    <property type="match status" value="1"/>
</dbReference>
<dbReference type="Gene3D" id="3.30.1370.110">
    <property type="match status" value="1"/>
</dbReference>
<evidence type="ECO:0000256" key="2">
    <source>
        <dbReference type="ARBA" id="ARBA00022730"/>
    </source>
</evidence>
<organism evidence="12 13">
    <name type="scientific">Mageeibacillus indolicus</name>
    <dbReference type="NCBI Taxonomy" id="884684"/>
    <lineage>
        <taxon>Bacteria</taxon>
        <taxon>Bacillati</taxon>
        <taxon>Bacillota</taxon>
        <taxon>Clostridia</taxon>
        <taxon>Eubacteriales</taxon>
        <taxon>Oscillospiraceae</taxon>
        <taxon>Mageeibacillus</taxon>
    </lineage>
</organism>
<dbReference type="SMART" id="SM00534">
    <property type="entry name" value="MUTSac"/>
    <property type="match status" value="1"/>
</dbReference>
<keyword evidence="6 8" id="KW-0694">RNA-binding</keyword>
<dbReference type="SUPFAM" id="SSF52540">
    <property type="entry name" value="P-loop containing nucleoside triphosphate hydrolases"/>
    <property type="match status" value="1"/>
</dbReference>
<keyword evidence="7 8" id="KW-0238">DNA-binding</keyword>
<dbReference type="InterPro" id="IPR027417">
    <property type="entry name" value="P-loop_NTPase"/>
</dbReference>
<dbReference type="InterPro" id="IPR007696">
    <property type="entry name" value="DNA_mismatch_repair_MutS_core"/>
</dbReference>
<dbReference type="InterPro" id="IPR036187">
    <property type="entry name" value="DNA_mismatch_repair_MutS_sf"/>
</dbReference>
<dbReference type="InterPro" id="IPR000432">
    <property type="entry name" value="DNA_mismatch_repair_MutS_C"/>
</dbReference>
<dbReference type="Pfam" id="PF00488">
    <property type="entry name" value="MutS_V"/>
    <property type="match status" value="1"/>
</dbReference>
<dbReference type="Gene3D" id="3.40.50.300">
    <property type="entry name" value="P-loop containing nucleotide triphosphate hydrolases"/>
    <property type="match status" value="1"/>
</dbReference>
<keyword evidence="9" id="KW-0175">Coiled coil</keyword>
<dbReference type="SUPFAM" id="SSF48334">
    <property type="entry name" value="DNA repair protein MutS, domain III"/>
    <property type="match status" value="1"/>
</dbReference>
<dbReference type="PANTHER" id="PTHR48466:SF2">
    <property type="entry name" value="OS10G0509000 PROTEIN"/>
    <property type="match status" value="1"/>
</dbReference>
<dbReference type="EC" id="3.1.-.-" evidence="8"/>
<dbReference type="NCBIfam" id="TIGR01069">
    <property type="entry name" value="mutS2"/>
    <property type="match status" value="1"/>
</dbReference>
<dbReference type="InterPro" id="IPR045076">
    <property type="entry name" value="MutS"/>
</dbReference>
<dbReference type="SMART" id="SM00533">
    <property type="entry name" value="MUTSd"/>
    <property type="match status" value="1"/>
</dbReference>
<keyword evidence="5 8" id="KW-0067">ATP-binding</keyword>
<keyword evidence="4 8" id="KW-0378">Hydrolase</keyword>
<comment type="subunit">
    <text evidence="8">Homodimer. Binds to stalled ribosomes, contacting rRNA.</text>
</comment>
<evidence type="ECO:0000256" key="9">
    <source>
        <dbReference type="SAM" id="Coils"/>
    </source>
</evidence>
<dbReference type="HAMAP" id="MF_00092">
    <property type="entry name" value="MutS2"/>
    <property type="match status" value="1"/>
</dbReference>
<dbReference type="GO" id="GO:0030983">
    <property type="term" value="F:mismatched DNA binding"/>
    <property type="evidence" value="ECO:0007669"/>
    <property type="project" value="InterPro"/>
</dbReference>
<dbReference type="Pfam" id="PF01713">
    <property type="entry name" value="Smr"/>
    <property type="match status" value="1"/>
</dbReference>
<dbReference type="PROSITE" id="PS00486">
    <property type="entry name" value="DNA_MISMATCH_REPAIR_2"/>
    <property type="match status" value="1"/>
</dbReference>
<feature type="region of interest" description="Disordered" evidence="10">
    <location>
        <begin position="714"/>
        <end position="736"/>
    </location>
</feature>
<dbReference type="InterPro" id="IPR002625">
    <property type="entry name" value="Smr_dom"/>
</dbReference>
<dbReference type="GO" id="GO:0005524">
    <property type="term" value="F:ATP binding"/>
    <property type="evidence" value="ECO:0007669"/>
    <property type="project" value="UniProtKB-UniRule"/>
</dbReference>
<evidence type="ECO:0000259" key="11">
    <source>
        <dbReference type="PROSITE" id="PS50828"/>
    </source>
</evidence>
<dbReference type="GO" id="GO:0019843">
    <property type="term" value="F:rRNA binding"/>
    <property type="evidence" value="ECO:0007669"/>
    <property type="project" value="UniProtKB-UniRule"/>
</dbReference>
<dbReference type="PANTHER" id="PTHR48466">
    <property type="entry name" value="OS10G0509000 PROTEIN-RELATED"/>
    <property type="match status" value="1"/>
</dbReference>
<dbReference type="GO" id="GO:0016887">
    <property type="term" value="F:ATP hydrolysis activity"/>
    <property type="evidence" value="ECO:0007669"/>
    <property type="project" value="InterPro"/>
</dbReference>
<evidence type="ECO:0000256" key="8">
    <source>
        <dbReference type="HAMAP-Rule" id="MF_00092"/>
    </source>
</evidence>
<dbReference type="SMART" id="SM00463">
    <property type="entry name" value="SMR"/>
    <property type="match status" value="1"/>
</dbReference>
<dbReference type="GO" id="GO:0072344">
    <property type="term" value="P:rescue of stalled ribosome"/>
    <property type="evidence" value="ECO:0007669"/>
    <property type="project" value="UniProtKB-UniRule"/>
</dbReference>
<comment type="caution">
    <text evidence="12">The sequence shown here is derived from an EMBL/GenBank/DDBJ whole genome shotgun (WGS) entry which is preliminary data.</text>
</comment>
<sequence length="819" mass="89543">MDSKTLEVLEYAKIIQQLTELSFSELGKKLVAELSPGTDLEEIAVWQTETADGVQVILQKTTPPIYGVHDLTPYLQRSRTGAAMTCRQLLLVDSFLRAVERVRGFAISDVKLQDNSYNCLMKALQPIHSLQQRLSKAIISEDEVADAASPALAQIRQQLRRAQDSVRQILEKLMKIHAKHLQEQLITMRGNRYVLPVQDVYRTNLTGIVHDTSASGHTLFVEPLEVVEANNKIRELEAAEQEEINRILAVLTSEVVAMADTLNLNQNILAKLDFITAKARYAIKLEAHPPKLNTVGKIRLLNARHPLLPLKKAVPISLALGDKIKTLLITGPNTGGKTVALKTCGLLTLMAQSGLHIPASEQSEIAICQNITVDIGDAQSIENNLSTFSSHMRQLIYMTEQAGPGTLILSDEMGSGTDPLEGAALAQAILNTWREKGAITLATTHYRELKLYALSTEGVENACCELDPDTLQPTYRILMGAVGVSHAFTISARLGLDPQIIAKAKALLSEDEQNLENIMQDLTAAKIKAEAALASAARDSAAAAAAKREAETLSDQLRNRQRAIAAEEREKARDKYGEGLREIDRLIRELSDYLDEAERRSLLKRTAKLRSEAGANYHAIENEIGAETLAGIQADVDPAGRALQLKVGEQYYAPTLDLIGKLMTLPDNKGRCKLSTGTVQITVKAATLQDASAAPAASTNMSLADKSEFYRHKQRNSAAFKDKSSPRPSDRSNGAGKTALPLELMLLGETTLDAIELLDRHIDNSVMAGVHEIRIVHGKGTGALRKAVQDFLRRDRRVKGFRLAGYGEGDSGVTIAELK</sequence>
<keyword evidence="3 8" id="KW-0547">Nucleotide-binding</keyword>
<evidence type="ECO:0000256" key="4">
    <source>
        <dbReference type="ARBA" id="ARBA00022801"/>
    </source>
</evidence>
<dbReference type="GO" id="GO:0006298">
    <property type="term" value="P:mismatch repair"/>
    <property type="evidence" value="ECO:0007669"/>
    <property type="project" value="InterPro"/>
</dbReference>
<dbReference type="InterPro" id="IPR005747">
    <property type="entry name" value="MutS2"/>
</dbReference>
<dbReference type="GO" id="GO:0045910">
    <property type="term" value="P:negative regulation of DNA recombination"/>
    <property type="evidence" value="ECO:0007669"/>
    <property type="project" value="InterPro"/>
</dbReference>